<organism evidence="1 2">
    <name type="scientific">Trametes sanguinea</name>
    <dbReference type="NCBI Taxonomy" id="158606"/>
    <lineage>
        <taxon>Eukaryota</taxon>
        <taxon>Fungi</taxon>
        <taxon>Dikarya</taxon>
        <taxon>Basidiomycota</taxon>
        <taxon>Agaricomycotina</taxon>
        <taxon>Agaricomycetes</taxon>
        <taxon>Polyporales</taxon>
        <taxon>Polyporaceae</taxon>
        <taxon>Trametes</taxon>
    </lineage>
</organism>
<accession>A0ACC1PNV7</accession>
<gene>
    <name evidence="1" type="ORF">NUW54_g7181</name>
</gene>
<protein>
    <submittedName>
        <fullName evidence="1">Uncharacterized protein</fullName>
    </submittedName>
</protein>
<name>A0ACC1PNV7_9APHY</name>
<sequence>MRCNYCPDGSELIEHRDKRCIRHLAKLELCPNAPEAVRNEALVLLMQNAGLEAPSDNPDSAGSSQDNPIDLNEAGNEGVPKKRRLGGQSAIAGYMDRAMSQKEKETADIYLLQFLVHAGIAFRASEHPYLEAWAHVLWSTYNLPSRYVLMEKYLPGEEARVISEDIQRLKGMSLLTMMTDGWEDDLRRALYGTLLAELSSRPIVLGLEDISGQRATAERLLEVVELALKKKGVSAKQLVCLVTDNPTTMRAFRRLFQAKYPWVLTTYCFLHALNTNVGHISSHPAAKETLSVNAKIVLFFNSSHYWKGQLDLIKRRLGIKRGLKTHTATRWYSLILQAVSVQEHRTALRELCVRDDAQQSTYGYAVIKADVVRAVLDATHWQRNAQLIRLCKPLVDAIGNLENWDASLADCMLELIAAAQKMATMAIEPMDDLGLTHHAQRTVRRGFHEMNTDLHWFALFLHPLGRRLAVSSATNSRKVTDAFRIALDLAKSWNWSEESTKQLIADIQQYTNGEAPFSGGIADAKGWWSGPLINSKAHPIKAMALRIFSIVPHSAEIERLFSNLGGVQSVKRCRLSVPHMETLGILRNQYNDDLTGGATVRWQHAHMHTRDSKGLDLDKLTSLTTNWTLNTPSASENTDEDALQGPEGITSEDIDRAFAELDQIRMEDGSGDGLSDDVAVEIVYAVPELAKVQAGEGIKPIEEVAAEHDGAPGSSQWDPKSLLRSLGM</sequence>
<proteinExistence type="predicted"/>
<dbReference type="EMBL" id="JANSHE010002026">
    <property type="protein sequence ID" value="KAJ2996986.1"/>
    <property type="molecule type" value="Genomic_DNA"/>
</dbReference>
<evidence type="ECO:0000313" key="2">
    <source>
        <dbReference type="Proteomes" id="UP001144978"/>
    </source>
</evidence>
<comment type="caution">
    <text evidence="1">The sequence shown here is derived from an EMBL/GenBank/DDBJ whole genome shotgun (WGS) entry which is preliminary data.</text>
</comment>
<keyword evidence="2" id="KW-1185">Reference proteome</keyword>
<evidence type="ECO:0000313" key="1">
    <source>
        <dbReference type="EMBL" id="KAJ2996986.1"/>
    </source>
</evidence>
<reference evidence="1" key="1">
    <citation type="submission" date="2022-08" db="EMBL/GenBank/DDBJ databases">
        <title>Genome Sequence of Pycnoporus sanguineus.</title>
        <authorList>
            <person name="Buettner E."/>
        </authorList>
    </citation>
    <scope>NUCLEOTIDE SEQUENCE</scope>
    <source>
        <strain evidence="1">CG-C14</strain>
    </source>
</reference>
<dbReference type="Proteomes" id="UP001144978">
    <property type="component" value="Unassembled WGS sequence"/>
</dbReference>